<sequence>MTVITHIITESSDMILYFIIVMKNMKIRVKHLNTIKKLLDLENTQDQLYNRICDEHIFKVQSDYQKLAQNQVLIVIKDQEHSMNKMQVMLNNLHSISDVNVTAKVKIYECMLCHQIYQIAVRSDSHSEKKNESDDVAEN</sequence>
<dbReference type="Proteomes" id="UP000034164">
    <property type="component" value="Unassembled WGS sequence"/>
</dbReference>
<comment type="caution">
    <text evidence="1">The sequence shown here is derived from an EMBL/GenBank/DDBJ whole genome shotgun (WGS) entry which is preliminary data.</text>
</comment>
<proteinExistence type="predicted"/>
<organism evidence="1 2">
    <name type="scientific">[Emmonsia] crescens</name>
    <dbReference type="NCBI Taxonomy" id="73230"/>
    <lineage>
        <taxon>Eukaryota</taxon>
        <taxon>Fungi</taxon>
        <taxon>Dikarya</taxon>
        <taxon>Ascomycota</taxon>
        <taxon>Pezizomycotina</taxon>
        <taxon>Eurotiomycetes</taxon>
        <taxon>Eurotiomycetidae</taxon>
        <taxon>Onygenales</taxon>
        <taxon>Ajellomycetaceae</taxon>
        <taxon>Emergomyces</taxon>
    </lineage>
</organism>
<protein>
    <submittedName>
        <fullName evidence="1">Uncharacterized protein</fullName>
    </submittedName>
</protein>
<dbReference type="VEuPathDB" id="FungiDB:EMCG_07323"/>
<evidence type="ECO:0000313" key="2">
    <source>
        <dbReference type="Proteomes" id="UP000034164"/>
    </source>
</evidence>
<reference evidence="2" key="1">
    <citation type="journal article" date="2015" name="PLoS Genet.">
        <title>The dynamic genome and transcriptome of the human fungal pathogen Blastomyces and close relative Emmonsia.</title>
        <authorList>
            <person name="Munoz J.F."/>
            <person name="Gauthier G.M."/>
            <person name="Desjardins C.A."/>
            <person name="Gallo J.E."/>
            <person name="Holder J."/>
            <person name="Sullivan T.D."/>
            <person name="Marty A.J."/>
            <person name="Carmen J.C."/>
            <person name="Chen Z."/>
            <person name="Ding L."/>
            <person name="Gujja S."/>
            <person name="Magrini V."/>
            <person name="Misas E."/>
            <person name="Mitreva M."/>
            <person name="Priest M."/>
            <person name="Saif S."/>
            <person name="Whiston E.A."/>
            <person name="Young S."/>
            <person name="Zeng Q."/>
            <person name="Goldman W.E."/>
            <person name="Mardis E.R."/>
            <person name="Taylor J.W."/>
            <person name="McEwen J.G."/>
            <person name="Clay O.K."/>
            <person name="Klein B.S."/>
            <person name="Cuomo C.A."/>
        </authorList>
    </citation>
    <scope>NUCLEOTIDE SEQUENCE [LARGE SCALE GENOMIC DNA]</scope>
    <source>
        <strain evidence="2">UAMH 3008</strain>
    </source>
</reference>
<dbReference type="AlphaFoldDB" id="A0A0G2I8P5"/>
<name>A0A0G2I8P5_9EURO</name>
<dbReference type="EMBL" id="LCZI01000357">
    <property type="protein sequence ID" value="KKZ66987.1"/>
    <property type="molecule type" value="Genomic_DNA"/>
</dbReference>
<accession>A0A0G2I8P5</accession>
<gene>
    <name evidence="1" type="ORF">EMCG_07323</name>
</gene>
<dbReference type="OrthoDB" id="10544446at2759"/>
<evidence type="ECO:0000313" key="1">
    <source>
        <dbReference type="EMBL" id="KKZ66987.1"/>
    </source>
</evidence>